<dbReference type="EMBL" id="KY290183">
    <property type="protein sequence ID" value="QFV47788.1"/>
    <property type="molecule type" value="Genomic_DNA"/>
</dbReference>
<reference evidence="2" key="1">
    <citation type="journal article" date="2018" name="BMC Genomics">
        <title>Comparative genomic, transcriptomic, and proteomic reannotation of human herpesvirus 6.</title>
        <authorList>
            <person name="Greninger A.L."/>
            <person name="Knudsen G.M."/>
            <person name="Roychoudhury P."/>
            <person name="Hanson D.J."/>
            <person name="Sedlak R.H."/>
            <person name="Xie H."/>
            <person name="Guan J."/>
            <person name="Nguyen T."/>
            <person name="Peddu V."/>
            <person name="Boeckh M."/>
            <person name="Huang M.L."/>
            <person name="Cook L."/>
            <person name="Depledge D.P."/>
            <person name="Zerr D.M."/>
            <person name="Koelle D.M."/>
            <person name="Gantt S."/>
            <person name="Yoshikawa T."/>
            <person name="Caserta M."/>
            <person name="Hill J.A."/>
            <person name="Jerome K.R."/>
        </authorList>
    </citation>
    <scope>NUCLEOTIDE SEQUENCE</scope>
    <source>
        <strain evidence="2">HP15A11</strain>
        <strain evidence="3">HP73C5</strain>
    </source>
</reference>
<organism evidence="2">
    <name type="scientific">Human betaherpesvirus 6</name>
    <dbReference type="NCBI Taxonomy" id="10368"/>
    <lineage>
        <taxon>Viruses</taxon>
        <taxon>Duplodnaviria</taxon>
        <taxon>Heunggongvirae</taxon>
        <taxon>Peploviricota</taxon>
        <taxon>Herviviricetes</taxon>
        <taxon>Herpesvirales</taxon>
        <taxon>Orthoherpesviridae</taxon>
        <taxon>Betaherpesvirinae</taxon>
        <taxon>Roseolovirus</taxon>
    </lineage>
</organism>
<feature type="transmembrane region" description="Helical" evidence="1">
    <location>
        <begin position="38"/>
        <end position="57"/>
    </location>
</feature>
<evidence type="ECO:0000256" key="1">
    <source>
        <dbReference type="SAM" id="Phobius"/>
    </source>
</evidence>
<keyword evidence="1" id="KW-0812">Transmembrane</keyword>
<sequence length="71" mass="7971">MSTSLIYLALARERTSGMKLQFSSKTKVGMLNVFGSSIARVTIGVILTILNISYGMYQRETYEKKNCDVRS</sequence>
<evidence type="ECO:0000313" key="2">
    <source>
        <dbReference type="EMBL" id="QFV26200.1"/>
    </source>
</evidence>
<evidence type="ECO:0000313" key="3">
    <source>
        <dbReference type="EMBL" id="QFV47788.1"/>
    </source>
</evidence>
<keyword evidence="1" id="KW-1133">Transmembrane helix</keyword>
<dbReference type="EMBL" id="KY274508">
    <property type="protein sequence ID" value="QFV26200.1"/>
    <property type="molecule type" value="Genomic_DNA"/>
</dbReference>
<name>A0A5P9S5B1_9BETA</name>
<accession>A0A5P9S5B1</accession>
<proteinExistence type="predicted"/>
<protein>
    <submittedName>
        <fullName evidence="2">Uncharacterized protein</fullName>
    </submittedName>
</protein>
<keyword evidence="1" id="KW-0472">Membrane</keyword>